<name>A0ABU9YXW3_9RHOO</name>
<evidence type="ECO:0000313" key="2">
    <source>
        <dbReference type="Proteomes" id="UP001410394"/>
    </source>
</evidence>
<evidence type="ECO:0000313" key="1">
    <source>
        <dbReference type="EMBL" id="MEN3068585.1"/>
    </source>
</evidence>
<gene>
    <name evidence="1" type="ORF">ABDB84_08860</name>
</gene>
<dbReference type="RefSeq" id="WP_345919349.1">
    <property type="nucleotide sequence ID" value="NZ_JBDIVE010000003.1"/>
</dbReference>
<reference evidence="1 2" key="1">
    <citation type="journal article" date="2018" name="Int. J. Syst. Evol. Microbiol.">
        <title>Uliginosibacterium sediminicola sp. nov., isolated from freshwater sediment.</title>
        <authorList>
            <person name="Hwang W.M."/>
            <person name="Kim S.M."/>
            <person name="Kang K."/>
            <person name="Ahn T.Y."/>
        </authorList>
    </citation>
    <scope>NUCLEOTIDE SEQUENCE [LARGE SCALE GENOMIC DNA]</scope>
    <source>
        <strain evidence="1 2">M1-21</strain>
    </source>
</reference>
<organism evidence="1 2">
    <name type="scientific">Uliginosibacterium sediminicola</name>
    <dbReference type="NCBI Taxonomy" id="2024550"/>
    <lineage>
        <taxon>Bacteria</taxon>
        <taxon>Pseudomonadati</taxon>
        <taxon>Pseudomonadota</taxon>
        <taxon>Betaproteobacteria</taxon>
        <taxon>Rhodocyclales</taxon>
        <taxon>Zoogloeaceae</taxon>
        <taxon>Uliginosibacterium</taxon>
    </lineage>
</organism>
<sequence length="156" mass="17560">MYPEDAEDALGRAIAKHGGILRPPAGADAPFLATQRLQATFSEGYLRFLSRVANGTAQRDRNGWCFWSAETLRFLPSARKMFGQSVLPEAANPEIYVVLADKSEGEKLLVFRRLRPSNVTPHYYLVSGNKIFEYAKYFEELVRNYESGKGYESATV</sequence>
<dbReference type="EMBL" id="JBDIVE010000003">
    <property type="protein sequence ID" value="MEN3068585.1"/>
    <property type="molecule type" value="Genomic_DNA"/>
</dbReference>
<comment type="caution">
    <text evidence="1">The sequence shown here is derived from an EMBL/GenBank/DDBJ whole genome shotgun (WGS) entry which is preliminary data.</text>
</comment>
<accession>A0ABU9YXW3</accession>
<keyword evidence="2" id="KW-1185">Reference proteome</keyword>
<dbReference type="Proteomes" id="UP001410394">
    <property type="component" value="Unassembled WGS sequence"/>
</dbReference>
<proteinExistence type="predicted"/>
<protein>
    <submittedName>
        <fullName evidence="1">Uncharacterized protein</fullName>
    </submittedName>
</protein>